<dbReference type="STRING" id="1007676.ABM34_09255"/>
<gene>
    <name evidence="1" type="ORF">ABM34_09255</name>
</gene>
<dbReference type="EMBL" id="CP012034">
    <property type="protein sequence ID" value="AKP67696.1"/>
    <property type="molecule type" value="Genomic_DNA"/>
</dbReference>
<accession>A0A0H4QKS3</accession>
<evidence type="ECO:0000313" key="1">
    <source>
        <dbReference type="EMBL" id="AKP67696.1"/>
    </source>
</evidence>
<dbReference type="RefSeq" id="WP_048705222.1">
    <property type="nucleotide sequence ID" value="NZ_CP012034.1"/>
</dbReference>
<keyword evidence="2" id="KW-1185">Reference proteome</keyword>
<dbReference type="KEGG" id="lgn:ABM34_09255"/>
<sequence length="218" mass="24551">MFKNYSNDQYLSTLKNLNLGVYRLDPKTKKPITDVNNIKNTNLSDGLEFFVDDGNKIYATAHINVKLDNKSVHPFEGTVINNENLTPLVDESQPDGKSNRSVAPGTGWYTDKVELNLNSGNYQYRVSTSEWLQGDVTVKSSNNTGIKIYGDSYDIISNNPIYHVKNHAVAGETVYKSNGDIWDFTLPNDTDWEATSTGTDDNGFLYYRVSNDAWVRVE</sequence>
<proteinExistence type="predicted"/>
<evidence type="ECO:0000313" key="2">
    <source>
        <dbReference type="Proteomes" id="UP000036106"/>
    </source>
</evidence>
<dbReference type="PATRIC" id="fig|1007676.4.peg.1873"/>
<evidence type="ECO:0008006" key="3">
    <source>
        <dbReference type="Google" id="ProtNLM"/>
    </source>
</evidence>
<dbReference type="OrthoDB" id="2313145at2"/>
<dbReference type="AlphaFoldDB" id="A0A0H4QKS3"/>
<dbReference type="Proteomes" id="UP000036106">
    <property type="component" value="Chromosome"/>
</dbReference>
<name>A0A0H4QKS3_9LACO</name>
<reference evidence="2" key="1">
    <citation type="submission" date="2015-07" db="EMBL/GenBank/DDBJ databases">
        <title>Lactobacillus ginsenosidimutans/EMML 3141/ whole genome sequencing.</title>
        <authorList>
            <person name="Kim M.K."/>
            <person name="Im W.-T."/>
            <person name="Srinivasan S."/>
            <person name="Lee J.-J."/>
        </authorList>
    </citation>
    <scope>NUCLEOTIDE SEQUENCE [LARGE SCALE GENOMIC DNA]</scope>
    <source>
        <strain evidence="2">EMML 3041</strain>
    </source>
</reference>
<organism evidence="1 2">
    <name type="scientific">Companilactobacillus ginsenosidimutans</name>
    <dbReference type="NCBI Taxonomy" id="1007676"/>
    <lineage>
        <taxon>Bacteria</taxon>
        <taxon>Bacillati</taxon>
        <taxon>Bacillota</taxon>
        <taxon>Bacilli</taxon>
        <taxon>Lactobacillales</taxon>
        <taxon>Lactobacillaceae</taxon>
        <taxon>Companilactobacillus</taxon>
    </lineage>
</organism>
<protein>
    <recommendedName>
        <fullName evidence="3">Surface layer protein A domain-containing protein</fullName>
    </recommendedName>
</protein>